<protein>
    <submittedName>
        <fullName evidence="2">Uncharacterized protein</fullName>
    </submittedName>
</protein>
<name>A0A1G2MAA7_9BACT</name>
<evidence type="ECO:0000256" key="1">
    <source>
        <dbReference type="SAM" id="Coils"/>
    </source>
</evidence>
<accession>A0A1G2MAA7</accession>
<gene>
    <name evidence="2" type="ORF">A2849_04135</name>
</gene>
<reference evidence="2 3" key="1">
    <citation type="journal article" date="2016" name="Nat. Commun.">
        <title>Thousands of microbial genomes shed light on interconnected biogeochemical processes in an aquifer system.</title>
        <authorList>
            <person name="Anantharaman K."/>
            <person name="Brown C.T."/>
            <person name="Hug L.A."/>
            <person name="Sharon I."/>
            <person name="Castelle C.J."/>
            <person name="Probst A.J."/>
            <person name="Thomas B.C."/>
            <person name="Singh A."/>
            <person name="Wilkins M.J."/>
            <person name="Karaoz U."/>
            <person name="Brodie E.L."/>
            <person name="Williams K.H."/>
            <person name="Hubbard S.S."/>
            <person name="Banfield J.F."/>
        </authorList>
    </citation>
    <scope>NUCLEOTIDE SEQUENCE [LARGE SCALE GENOMIC DNA]</scope>
</reference>
<dbReference type="EMBL" id="MHRI01000020">
    <property type="protein sequence ID" value="OHA20840.1"/>
    <property type="molecule type" value="Genomic_DNA"/>
</dbReference>
<comment type="caution">
    <text evidence="2">The sequence shown here is derived from an EMBL/GenBank/DDBJ whole genome shotgun (WGS) entry which is preliminary data.</text>
</comment>
<feature type="coiled-coil region" evidence="1">
    <location>
        <begin position="341"/>
        <end position="378"/>
    </location>
</feature>
<organism evidence="2 3">
    <name type="scientific">Candidatus Taylorbacteria bacterium RIFCSPHIGHO2_01_FULL_51_15</name>
    <dbReference type="NCBI Taxonomy" id="1802304"/>
    <lineage>
        <taxon>Bacteria</taxon>
        <taxon>Candidatus Tayloriibacteriota</taxon>
    </lineage>
</organism>
<feature type="coiled-coil region" evidence="1">
    <location>
        <begin position="543"/>
        <end position="591"/>
    </location>
</feature>
<feature type="coiled-coil region" evidence="1">
    <location>
        <begin position="414"/>
        <end position="469"/>
    </location>
</feature>
<keyword evidence="1" id="KW-0175">Coiled coil</keyword>
<proteinExistence type="predicted"/>
<evidence type="ECO:0000313" key="3">
    <source>
        <dbReference type="Proteomes" id="UP000178121"/>
    </source>
</evidence>
<dbReference type="Proteomes" id="UP000178121">
    <property type="component" value="Unassembled WGS sequence"/>
</dbReference>
<evidence type="ECO:0000313" key="2">
    <source>
        <dbReference type="EMBL" id="OHA20840.1"/>
    </source>
</evidence>
<dbReference type="AlphaFoldDB" id="A0A1G2MAA7"/>
<sequence length="602" mass="68191">MALEGKIGEKIQAAAAEKAFQERMAKVPDSRARYNALTAEEGDLILEANAFEGDSGNATYGYERAEDKLRAFKKAKSTIDTAYATHGEELKTLGIEDKTSFLKSDTFKGEPEVVDYEEKREKLRGAVKELRPRRAGIVSKIPGLNFRGGKKKKTDIAGQEEKSPRDKAFEAAEDKRTALRGEVTAIRAEKEKERRFLIDACKERLLKEGSELDRVRRGLVLNFHHFSSVMDESHQLAYGAQRNSPNKKYQYKFGGTAEIFSKKYGDDFGQDIVEQALVEIWTDGKAVIEPILKSARELKEPTLEKEGNVIAGEIGGFVHFERWKAEADRIKKDQESVTASVAKISKERTELEQTIQHKEGAREEIARVLSAMEQISKEIPAEDLNRYCVADRQGIFSGGYGRNKQNLLALQESLAAKEKEEKDASAVLEQKRKDGRPLLFGKKEYDESLRTLQDTYNTAYNAVKDLKARVENERDFTNSLEMKPMRYHSLSVFKYNERLRYELLGGFHGGYGDGWSGTISKLVDAIETTYKQRQERELTSFDLDAQRKHLEESTAALKDLETRAKMLPNFLKGAQEALTHAQENLQEFAKQRTALVSKARGW</sequence>